<dbReference type="AlphaFoldDB" id="A0A024FZU2"/>
<dbReference type="Proteomes" id="UP000053237">
    <property type="component" value="Unassembled WGS sequence"/>
</dbReference>
<evidence type="ECO:0000313" key="1">
    <source>
        <dbReference type="EMBL" id="CCI39892.1"/>
    </source>
</evidence>
<comment type="caution">
    <text evidence="1">The sequence shown here is derived from an EMBL/GenBank/DDBJ whole genome shotgun (WGS) entry which is preliminary data.</text>
</comment>
<reference evidence="1 2" key="1">
    <citation type="submission" date="2012-05" db="EMBL/GenBank/DDBJ databases">
        <title>Recombination and specialization in a pathogen metapopulation.</title>
        <authorList>
            <person name="Gardiner A."/>
            <person name="Kemen E."/>
            <person name="Schultz-Larsen T."/>
            <person name="MacLean D."/>
            <person name="Van Oosterhout C."/>
            <person name="Jones J.D.G."/>
        </authorList>
    </citation>
    <scope>NUCLEOTIDE SEQUENCE [LARGE SCALE GENOMIC DNA]</scope>
    <source>
        <strain evidence="1 2">Ac Nc2</strain>
    </source>
</reference>
<gene>
    <name evidence="1" type="ORF">BN9_006760</name>
</gene>
<organism evidence="1 2">
    <name type="scientific">Albugo candida</name>
    <dbReference type="NCBI Taxonomy" id="65357"/>
    <lineage>
        <taxon>Eukaryota</taxon>
        <taxon>Sar</taxon>
        <taxon>Stramenopiles</taxon>
        <taxon>Oomycota</taxon>
        <taxon>Peronosporomycetes</taxon>
        <taxon>Albuginales</taxon>
        <taxon>Albuginaceae</taxon>
        <taxon>Albugo</taxon>
    </lineage>
</organism>
<dbReference type="InParanoid" id="A0A024FZU2"/>
<accession>A0A024FZU2</accession>
<sequence>MLPQCQKVCDKQMQNSQTNEMDPAHPPENRTALFSLNEKVTDDITYSLNCQYQYALRVCGGKKHAEKLWQMVAHSIEQRRYSRTEMIRFLLQSFAYGTPNCTLAGIAFPTQERS</sequence>
<dbReference type="EMBL" id="CAIX01000004">
    <property type="protein sequence ID" value="CCI39892.1"/>
    <property type="molecule type" value="Genomic_DNA"/>
</dbReference>
<name>A0A024FZU2_9STRA</name>
<protein>
    <submittedName>
        <fullName evidence="1">Uncharacterized protein</fullName>
    </submittedName>
</protein>
<proteinExistence type="predicted"/>
<evidence type="ECO:0000313" key="2">
    <source>
        <dbReference type="Proteomes" id="UP000053237"/>
    </source>
</evidence>
<keyword evidence="2" id="KW-1185">Reference proteome</keyword>